<reference evidence="1 2" key="1">
    <citation type="submission" date="2019-03" db="EMBL/GenBank/DDBJ databases">
        <title>Genomic Encyclopedia of Type Strains, Phase IV (KMG-IV): sequencing the most valuable type-strain genomes for metagenomic binning, comparative biology and taxonomic classification.</title>
        <authorList>
            <person name="Goeker M."/>
        </authorList>
    </citation>
    <scope>NUCLEOTIDE SEQUENCE [LARGE SCALE GENOMIC DNA]</scope>
    <source>
        <strain evidence="1 2">DSM 18792</strain>
    </source>
</reference>
<comment type="caution">
    <text evidence="1">The sequence shown here is derived from an EMBL/GenBank/DDBJ whole genome shotgun (WGS) entry which is preliminary data.</text>
</comment>
<dbReference type="AlphaFoldDB" id="A0A4V2QD02"/>
<dbReference type="Proteomes" id="UP000295455">
    <property type="component" value="Unassembled WGS sequence"/>
</dbReference>
<accession>A0A4V2QD02</accession>
<dbReference type="EMBL" id="SLUP01000015">
    <property type="protein sequence ID" value="TCL62247.1"/>
    <property type="molecule type" value="Genomic_DNA"/>
</dbReference>
<evidence type="ECO:0000313" key="1">
    <source>
        <dbReference type="EMBL" id="TCL62247.1"/>
    </source>
</evidence>
<proteinExistence type="predicted"/>
<name>A0A4V2QD02_9FLAO</name>
<protein>
    <submittedName>
        <fullName evidence="1">Uncharacterized protein</fullName>
    </submittedName>
</protein>
<evidence type="ECO:0000313" key="2">
    <source>
        <dbReference type="Proteomes" id="UP000295455"/>
    </source>
</evidence>
<keyword evidence="2" id="KW-1185">Reference proteome</keyword>
<organism evidence="1 2">
    <name type="scientific">Mariniflexile fucanivorans</name>
    <dbReference type="NCBI Taxonomy" id="264023"/>
    <lineage>
        <taxon>Bacteria</taxon>
        <taxon>Pseudomonadati</taxon>
        <taxon>Bacteroidota</taxon>
        <taxon>Flavobacteriia</taxon>
        <taxon>Flavobacteriales</taxon>
        <taxon>Flavobacteriaceae</taxon>
        <taxon>Mariniflexile</taxon>
    </lineage>
</organism>
<gene>
    <name evidence="1" type="ORF">EV196_11515</name>
</gene>
<sequence>MWKIAVMMHKKNHINSSFSYYSYMNKYFTVSLAFMGYLI</sequence>